<evidence type="ECO:0000256" key="1">
    <source>
        <dbReference type="SAM" id="Phobius"/>
    </source>
</evidence>
<dbReference type="KEGG" id="pxi:J5O05_21005"/>
<feature type="transmembrane region" description="Helical" evidence="1">
    <location>
        <begin position="34"/>
        <end position="50"/>
    </location>
</feature>
<dbReference type="RefSeq" id="WP_208844880.1">
    <property type="nucleotide sequence ID" value="NZ_CP072135.1"/>
</dbReference>
<accession>A0A975DK04</accession>
<keyword evidence="3" id="KW-1185">Reference proteome</keyword>
<protein>
    <submittedName>
        <fullName evidence="2">Uncharacterized protein</fullName>
    </submittedName>
</protein>
<keyword evidence="1" id="KW-1133">Transmembrane helix</keyword>
<dbReference type="Proteomes" id="UP000664904">
    <property type="component" value="Plasmid unnamed5"/>
</dbReference>
<dbReference type="EMBL" id="CP072135">
    <property type="protein sequence ID" value="QTH73261.1"/>
    <property type="molecule type" value="Genomic_DNA"/>
</dbReference>
<geneLocation type="plasmid" evidence="2 3">
    <name>unnamed5</name>
</geneLocation>
<keyword evidence="1" id="KW-0472">Membrane</keyword>
<sequence length="130" mass="15072">MKRWVYWVYASTLILLGFERFYEKSVLLSGGSKINLIPAFVMLILAVALLNHQRKKAMLNALFWQCCFWLCAGFSGLLLFAAIPFAVWLGQASYQYILFFAALILFTVPAQIVLFQYSYDDELWSERLVH</sequence>
<reference evidence="2" key="1">
    <citation type="submission" date="2021-03" db="EMBL/GenBank/DDBJ databases">
        <title>Complete Genome of Pseudoalteromonas xiamenensis STKMTI.2, a new potential marine bacterium producing anti-Vibrio compounds.</title>
        <authorList>
            <person name="Handayani D.P."/>
            <person name="Isnansetyo A."/>
            <person name="Istiqomah I."/>
            <person name="Jumina J."/>
        </authorList>
    </citation>
    <scope>NUCLEOTIDE SEQUENCE</scope>
    <source>
        <strain evidence="2">STKMTI.2</strain>
        <plasmid evidence="2">unnamed5</plasmid>
    </source>
</reference>
<feature type="transmembrane region" description="Helical" evidence="1">
    <location>
        <begin position="6"/>
        <end position="22"/>
    </location>
</feature>
<proteinExistence type="predicted"/>
<keyword evidence="1" id="KW-0812">Transmembrane</keyword>
<organism evidence="2 3">
    <name type="scientific">Pseudoalteromonas xiamenensis</name>
    <dbReference type="NCBI Taxonomy" id="882626"/>
    <lineage>
        <taxon>Bacteria</taxon>
        <taxon>Pseudomonadati</taxon>
        <taxon>Pseudomonadota</taxon>
        <taxon>Gammaproteobacteria</taxon>
        <taxon>Alteromonadales</taxon>
        <taxon>Pseudoalteromonadaceae</taxon>
        <taxon>Pseudoalteromonas</taxon>
    </lineage>
</organism>
<name>A0A975DK04_9GAMM</name>
<evidence type="ECO:0000313" key="2">
    <source>
        <dbReference type="EMBL" id="QTH73261.1"/>
    </source>
</evidence>
<feature type="transmembrane region" description="Helical" evidence="1">
    <location>
        <begin position="96"/>
        <end position="119"/>
    </location>
</feature>
<dbReference type="AlphaFoldDB" id="A0A975DK04"/>
<evidence type="ECO:0000313" key="3">
    <source>
        <dbReference type="Proteomes" id="UP000664904"/>
    </source>
</evidence>
<feature type="transmembrane region" description="Helical" evidence="1">
    <location>
        <begin position="62"/>
        <end position="89"/>
    </location>
</feature>
<gene>
    <name evidence="2" type="ORF">J5O05_21005</name>
</gene>
<keyword evidence="2" id="KW-0614">Plasmid</keyword>